<organism evidence="9 10">
    <name type="scientific">Emiliania huxleyi (strain CCMP1516)</name>
    <dbReference type="NCBI Taxonomy" id="280463"/>
    <lineage>
        <taxon>Eukaryota</taxon>
        <taxon>Haptista</taxon>
        <taxon>Haptophyta</taxon>
        <taxon>Prymnesiophyceae</taxon>
        <taxon>Isochrysidales</taxon>
        <taxon>Noelaerhabdaceae</taxon>
        <taxon>Emiliania</taxon>
    </lineage>
</organism>
<dbReference type="GO" id="GO:0072657">
    <property type="term" value="P:protein localization to membrane"/>
    <property type="evidence" value="ECO:0007669"/>
    <property type="project" value="TreeGrafter"/>
</dbReference>
<evidence type="ECO:0000256" key="4">
    <source>
        <dbReference type="ARBA" id="ARBA00022729"/>
    </source>
</evidence>
<feature type="transmembrane region" description="Helical" evidence="7">
    <location>
        <begin position="479"/>
        <end position="502"/>
    </location>
</feature>
<feature type="transmembrane region" description="Helical" evidence="7">
    <location>
        <begin position="586"/>
        <end position="610"/>
    </location>
</feature>
<keyword evidence="6 7" id="KW-0472">Membrane</keyword>
<feature type="region of interest" description="Disordered" evidence="8">
    <location>
        <begin position="294"/>
        <end position="315"/>
    </location>
</feature>
<reference evidence="9" key="2">
    <citation type="submission" date="2024-10" db="UniProtKB">
        <authorList>
            <consortium name="EnsemblProtists"/>
        </authorList>
    </citation>
    <scope>IDENTIFICATION</scope>
</reference>
<keyword evidence="10" id="KW-1185">Reference proteome</keyword>
<feature type="transmembrane region" description="Helical" evidence="7">
    <location>
        <begin position="366"/>
        <end position="387"/>
    </location>
</feature>
<dbReference type="PaxDb" id="2903-EOD34983"/>
<comment type="subcellular location">
    <subcellularLocation>
        <location evidence="1">Membrane</location>
        <topology evidence="1">Multi-pass membrane protein</topology>
    </subcellularLocation>
</comment>
<feature type="transmembrane region" description="Helical" evidence="7">
    <location>
        <begin position="551"/>
        <end position="580"/>
    </location>
</feature>
<evidence type="ECO:0000313" key="9">
    <source>
        <dbReference type="EnsemblProtists" id="EOD34983"/>
    </source>
</evidence>
<feature type="transmembrane region" description="Helical" evidence="7">
    <location>
        <begin position="447"/>
        <end position="467"/>
    </location>
</feature>
<keyword evidence="3 7" id="KW-0812">Transmembrane</keyword>
<dbReference type="Proteomes" id="UP000013827">
    <property type="component" value="Unassembled WGS sequence"/>
</dbReference>
<evidence type="ECO:0000256" key="5">
    <source>
        <dbReference type="ARBA" id="ARBA00022989"/>
    </source>
</evidence>
<comment type="similarity">
    <text evidence="2 7">Belongs to the nonaspanin (TM9SF) (TC 9.A.2) family.</text>
</comment>
<feature type="transmembrane region" description="Helical" evidence="7">
    <location>
        <begin position="522"/>
        <end position="544"/>
    </location>
</feature>
<dbReference type="InterPro" id="IPR004240">
    <property type="entry name" value="EMP70"/>
</dbReference>
<dbReference type="GO" id="GO:0005737">
    <property type="term" value="C:cytoplasm"/>
    <property type="evidence" value="ECO:0007669"/>
    <property type="project" value="UniProtKB-ARBA"/>
</dbReference>
<dbReference type="GeneID" id="17280253"/>
<dbReference type="EnsemblProtists" id="EOD34983">
    <property type="protein sequence ID" value="EOD34983"/>
    <property type="gene ID" value="EMIHUDRAFT_423478"/>
</dbReference>
<dbReference type="RefSeq" id="XP_005787412.1">
    <property type="nucleotide sequence ID" value="XM_005787355.1"/>
</dbReference>
<sequence length="662" mass="72529">MNAARWLSLLLAAPPTLGFYLPGVAPHEYLDGEAVEIKVNQLSSPRTHLPFDYYALPHCRPETLESKAENLGEVLHGSKIQNSPFALQMGKTAFRVLCRVELTAHDAAVFGARIAQDYRVQMIMDNLPAATRILTEQPDGIALTTYERGYPLGFLGSPEFPGTFPSAPYINNHLRLIIKYHQEPDLFQGSRIVGFEVEALSVAHRYEGEWRGRDQPRSPRDRPEITALAQVPAEAGRRVGRRRVRGHLHVRGHLGGVARPVGVAVGPVPLHGRRPGARSGPARALDLARQLARGRAAAHGRRRDDHGTHAAARPQQVQLALRRRGRAGGAARGVWLEAGARRRAPASAAAAAALGLRRHESNWACVMRFVGTGVQLLCMSFISIACAPLRLVSRALLGFLSPANRGGLLTATLLLFVLMGVPAGYGASRTFKSLRGVEWRALTLLTATAYPAAIFVVFTLLNLALWSHGSTGAVPAGTFVALLAMWFCVSLPLVFVGAFLGFKRPLPAPPTRTNEIPRQIPPQGWLLGRAVTMAVGAVFIELFFIMTSRFYYVFGFLALVLLLLVITCAEISIVLCYFQLCAEDHAWWWRAFLNSGAAGLYLLAYSGIYYCTQLEISGFVPLLLYVGYMALASLLFFLITGTVGFLACWWFVWTIFGSVKVD</sequence>
<dbReference type="KEGG" id="ehx:EMIHUDRAFT_423478"/>
<evidence type="ECO:0000256" key="3">
    <source>
        <dbReference type="ARBA" id="ARBA00022692"/>
    </source>
</evidence>
<keyword evidence="5 7" id="KW-1133">Transmembrane helix</keyword>
<feature type="transmembrane region" description="Helical" evidence="7">
    <location>
        <begin position="408"/>
        <end position="427"/>
    </location>
</feature>
<feature type="transmembrane region" description="Helical" evidence="7">
    <location>
        <begin position="622"/>
        <end position="652"/>
    </location>
</feature>
<dbReference type="OMA" id="YMHTYQQ"/>
<dbReference type="eggNOG" id="KOG1278">
    <property type="taxonomic scope" value="Eukaryota"/>
</dbReference>
<protein>
    <recommendedName>
        <fullName evidence="7">Transmembrane 9 superfamily member</fullName>
    </recommendedName>
</protein>
<feature type="chain" id="PRO_5044047628" description="Transmembrane 9 superfamily member" evidence="7">
    <location>
        <begin position="19"/>
        <end position="662"/>
    </location>
</feature>
<reference evidence="10" key="1">
    <citation type="journal article" date="2013" name="Nature">
        <title>Pan genome of the phytoplankton Emiliania underpins its global distribution.</title>
        <authorList>
            <person name="Read B.A."/>
            <person name="Kegel J."/>
            <person name="Klute M.J."/>
            <person name="Kuo A."/>
            <person name="Lefebvre S.C."/>
            <person name="Maumus F."/>
            <person name="Mayer C."/>
            <person name="Miller J."/>
            <person name="Monier A."/>
            <person name="Salamov A."/>
            <person name="Young J."/>
            <person name="Aguilar M."/>
            <person name="Claverie J.M."/>
            <person name="Frickenhaus S."/>
            <person name="Gonzalez K."/>
            <person name="Herman E.K."/>
            <person name="Lin Y.C."/>
            <person name="Napier J."/>
            <person name="Ogata H."/>
            <person name="Sarno A.F."/>
            <person name="Shmutz J."/>
            <person name="Schroeder D."/>
            <person name="de Vargas C."/>
            <person name="Verret F."/>
            <person name="von Dassow P."/>
            <person name="Valentin K."/>
            <person name="Van de Peer Y."/>
            <person name="Wheeler G."/>
            <person name="Dacks J.B."/>
            <person name="Delwiche C.F."/>
            <person name="Dyhrman S.T."/>
            <person name="Glockner G."/>
            <person name="John U."/>
            <person name="Richards T."/>
            <person name="Worden A.Z."/>
            <person name="Zhang X."/>
            <person name="Grigoriev I.V."/>
            <person name="Allen A.E."/>
            <person name="Bidle K."/>
            <person name="Borodovsky M."/>
            <person name="Bowler C."/>
            <person name="Brownlee C."/>
            <person name="Cock J.M."/>
            <person name="Elias M."/>
            <person name="Gladyshev V.N."/>
            <person name="Groth M."/>
            <person name="Guda C."/>
            <person name="Hadaegh A."/>
            <person name="Iglesias-Rodriguez M.D."/>
            <person name="Jenkins J."/>
            <person name="Jones B.M."/>
            <person name="Lawson T."/>
            <person name="Leese F."/>
            <person name="Lindquist E."/>
            <person name="Lobanov A."/>
            <person name="Lomsadze A."/>
            <person name="Malik S.B."/>
            <person name="Marsh M.E."/>
            <person name="Mackinder L."/>
            <person name="Mock T."/>
            <person name="Mueller-Roeber B."/>
            <person name="Pagarete A."/>
            <person name="Parker M."/>
            <person name="Probert I."/>
            <person name="Quesneville H."/>
            <person name="Raines C."/>
            <person name="Rensing S.A."/>
            <person name="Riano-Pachon D.M."/>
            <person name="Richier S."/>
            <person name="Rokitta S."/>
            <person name="Shiraiwa Y."/>
            <person name="Soanes D.M."/>
            <person name="van der Giezen M."/>
            <person name="Wahlund T.M."/>
            <person name="Williams B."/>
            <person name="Wilson W."/>
            <person name="Wolfe G."/>
            <person name="Wurch L.L."/>
        </authorList>
    </citation>
    <scope>NUCLEOTIDE SEQUENCE</scope>
</reference>
<evidence type="ECO:0000313" key="10">
    <source>
        <dbReference type="Proteomes" id="UP000013827"/>
    </source>
</evidence>
<evidence type="ECO:0000256" key="2">
    <source>
        <dbReference type="ARBA" id="ARBA00005227"/>
    </source>
</evidence>
<evidence type="ECO:0000256" key="8">
    <source>
        <dbReference type="SAM" id="MobiDB-lite"/>
    </source>
</evidence>
<evidence type="ECO:0000256" key="7">
    <source>
        <dbReference type="RuleBase" id="RU363079"/>
    </source>
</evidence>
<evidence type="ECO:0000256" key="6">
    <source>
        <dbReference type="ARBA" id="ARBA00023136"/>
    </source>
</evidence>
<keyword evidence="4 7" id="KW-0732">Signal</keyword>
<name>A0A0D3KGU8_EMIH1</name>
<accession>A0A0D3KGU8</accession>
<dbReference type="Pfam" id="PF02990">
    <property type="entry name" value="EMP70"/>
    <property type="match status" value="2"/>
</dbReference>
<feature type="signal peptide" evidence="7">
    <location>
        <begin position="1"/>
        <end position="18"/>
    </location>
</feature>
<dbReference type="PANTHER" id="PTHR10766:SF111">
    <property type="entry name" value="TRANSMEMBRANE 9 SUPERFAMILY MEMBER 2"/>
    <property type="match status" value="1"/>
</dbReference>
<proteinExistence type="inferred from homology"/>
<dbReference type="PANTHER" id="PTHR10766">
    <property type="entry name" value="TRANSMEMBRANE 9 SUPERFAMILY PROTEIN"/>
    <property type="match status" value="1"/>
</dbReference>
<dbReference type="HOGENOM" id="CLU_010714_4_1_1"/>
<dbReference type="GO" id="GO:0016020">
    <property type="term" value="C:membrane"/>
    <property type="evidence" value="ECO:0007669"/>
    <property type="project" value="UniProtKB-SubCell"/>
</dbReference>
<dbReference type="AlphaFoldDB" id="A0A0D3KGU8"/>
<evidence type="ECO:0000256" key="1">
    <source>
        <dbReference type="ARBA" id="ARBA00004141"/>
    </source>
</evidence>